<gene>
    <name evidence="2" type="ORF">K8P03_03125</name>
</gene>
<evidence type="ECO:0000256" key="1">
    <source>
        <dbReference type="ARBA" id="ARBA00005437"/>
    </source>
</evidence>
<evidence type="ECO:0000313" key="2">
    <source>
        <dbReference type="EMBL" id="MBZ2386292.1"/>
    </source>
</evidence>
<protein>
    <recommendedName>
        <fullName evidence="4">LURP-one-related family protein</fullName>
    </recommendedName>
</protein>
<dbReference type="SUPFAM" id="SSF54518">
    <property type="entry name" value="Tubby C-terminal domain-like"/>
    <property type="match status" value="1"/>
</dbReference>
<dbReference type="InterPro" id="IPR007612">
    <property type="entry name" value="LOR"/>
</dbReference>
<reference evidence="2 3" key="1">
    <citation type="submission" date="2021-08" db="EMBL/GenBank/DDBJ databases">
        <title>FDA dAtabase for Regulatory Grade micrObial Sequences (FDA-ARGOS): Supporting development and validation of Infectious Disease Dx tests.</title>
        <authorList>
            <person name="Sproer C."/>
            <person name="Gronow S."/>
            <person name="Severitt S."/>
            <person name="Schroder I."/>
            <person name="Tallon L."/>
            <person name="Sadzewicz L."/>
            <person name="Zhao X."/>
            <person name="Boylan J."/>
            <person name="Ott S."/>
            <person name="Bowen H."/>
            <person name="Vavikolanu K."/>
            <person name="Hazen T."/>
            <person name="Aluvathingal J."/>
            <person name="Nadendla S."/>
            <person name="Lowell S."/>
            <person name="Myers T."/>
            <person name="Yan Y."/>
            <person name="Sichtig H."/>
        </authorList>
    </citation>
    <scope>NUCLEOTIDE SEQUENCE [LARGE SCALE GENOMIC DNA]</scope>
    <source>
        <strain evidence="2 3">FDAARGOS_1460</strain>
    </source>
</reference>
<evidence type="ECO:0000313" key="3">
    <source>
        <dbReference type="Proteomes" id="UP000734271"/>
    </source>
</evidence>
<keyword evidence="3" id="KW-1185">Reference proteome</keyword>
<comment type="caution">
    <text evidence="2">The sequence shown here is derived from an EMBL/GenBank/DDBJ whole genome shotgun (WGS) entry which is preliminary data.</text>
</comment>
<dbReference type="InterPro" id="IPR038595">
    <property type="entry name" value="LOR_sf"/>
</dbReference>
<dbReference type="Gene3D" id="2.40.160.200">
    <property type="entry name" value="LURP1-related"/>
    <property type="match status" value="1"/>
</dbReference>
<evidence type="ECO:0008006" key="4">
    <source>
        <dbReference type="Google" id="ProtNLM"/>
    </source>
</evidence>
<comment type="similarity">
    <text evidence="1">Belongs to the LOR family.</text>
</comment>
<accession>A0ABS7SXL8</accession>
<sequence>MKRYIFKEKFFKITDKYWIKDEDGRDCFYLDQDFTFMGYRAAVYGPDRQRLFRIEKKILSLLPKFFVNFEDGSEMVINQRFTLLRKSIDVDTDFGTINLKGSIWDYNFLISLDGQKIGEVNRKFLSLTDQYALTVYDEDYTLAMIALVICLNKIQDDEEGAAAATASGGGQ</sequence>
<proteinExistence type="inferred from homology"/>
<organism evidence="2 3">
    <name type="scientific">Anaerococcus murdochii</name>
    <dbReference type="NCBI Taxonomy" id="411577"/>
    <lineage>
        <taxon>Bacteria</taxon>
        <taxon>Bacillati</taxon>
        <taxon>Bacillota</taxon>
        <taxon>Tissierellia</taxon>
        <taxon>Tissierellales</taxon>
        <taxon>Peptoniphilaceae</taxon>
        <taxon>Anaerococcus</taxon>
    </lineage>
</organism>
<name>A0ABS7SXL8_9FIRM</name>
<dbReference type="Proteomes" id="UP000734271">
    <property type="component" value="Unassembled WGS sequence"/>
</dbReference>
<dbReference type="EMBL" id="JAIPME010000002">
    <property type="protein sequence ID" value="MBZ2386292.1"/>
    <property type="molecule type" value="Genomic_DNA"/>
</dbReference>
<dbReference type="Pfam" id="PF04525">
    <property type="entry name" value="LOR"/>
    <property type="match status" value="1"/>
</dbReference>
<dbReference type="InterPro" id="IPR025659">
    <property type="entry name" value="Tubby-like_C"/>
</dbReference>